<evidence type="ECO:0000256" key="3">
    <source>
        <dbReference type="ARBA" id="ARBA00022484"/>
    </source>
</evidence>
<dbReference type="GO" id="GO:0004540">
    <property type="term" value="F:RNA nuclease activity"/>
    <property type="evidence" value="ECO:0007669"/>
    <property type="project" value="UniProtKB-ARBA"/>
</dbReference>
<evidence type="ECO:0000256" key="10">
    <source>
        <dbReference type="ARBA" id="ARBA00022840"/>
    </source>
</evidence>
<feature type="domain" description="NendoU" evidence="22">
    <location>
        <begin position="1125"/>
        <end position="1247"/>
    </location>
</feature>
<feature type="active site" evidence="17">
    <location>
        <position position="1200"/>
    </location>
</feature>
<dbReference type="InterPro" id="IPR043128">
    <property type="entry name" value="Rev_trsase/Diguanyl_cyclase"/>
</dbReference>
<evidence type="ECO:0000256" key="13">
    <source>
        <dbReference type="ARBA" id="ARBA00029611"/>
    </source>
</evidence>
<keyword evidence="9 17" id="KW-0378">Hydrolase</keyword>
<feature type="domain" description="AV ZBD" evidence="20">
    <location>
        <begin position="586"/>
        <end position="650"/>
    </location>
</feature>
<evidence type="ECO:0000256" key="15">
    <source>
        <dbReference type="ARBA" id="ARBA00047995"/>
    </source>
</evidence>
<dbReference type="Pfam" id="PF22049">
    <property type="entry name" value="PRRSV-NSP11_N"/>
    <property type="match status" value="1"/>
</dbReference>
<keyword evidence="16" id="KW-0862">Zinc</keyword>
<evidence type="ECO:0000256" key="4">
    <source>
        <dbReference type="ARBA" id="ARBA00022679"/>
    </source>
</evidence>
<feature type="domain" description="(+)RNA virus helicase C-terminal" evidence="21">
    <location>
        <begin position="690"/>
        <end position="1003"/>
    </location>
</feature>
<evidence type="ECO:0000256" key="18">
    <source>
        <dbReference type="SAM" id="MobiDB-lite"/>
    </source>
</evidence>
<dbReference type="GO" id="GO:0033644">
    <property type="term" value="C:host cell membrane"/>
    <property type="evidence" value="ECO:0007669"/>
    <property type="project" value="UniProtKB-SubCell"/>
</dbReference>
<dbReference type="GO" id="GO:0016787">
    <property type="term" value="F:hydrolase activity"/>
    <property type="evidence" value="ECO:0007669"/>
    <property type="project" value="UniProtKB-KW"/>
</dbReference>
<dbReference type="InterPro" id="IPR027351">
    <property type="entry name" value="(+)RNA_virus_helicase_core_dom"/>
</dbReference>
<feature type="active site" evidence="17">
    <location>
        <position position="1171"/>
    </location>
</feature>
<protein>
    <recommendedName>
        <fullName evidence="2">Replicase polyprotein 1ab</fullName>
    </recommendedName>
    <alternativeName>
        <fullName evidence="13">ORF1ab polyprotein</fullName>
    </alternativeName>
</protein>
<keyword evidence="16" id="KW-0863">Zinc-finger</keyword>
<dbReference type="Pfam" id="PF01443">
    <property type="entry name" value="Viral_helicase1"/>
    <property type="match status" value="1"/>
</dbReference>
<evidence type="ECO:0000256" key="1">
    <source>
        <dbReference type="ARBA" id="ARBA00004301"/>
    </source>
</evidence>
<dbReference type="PROSITE" id="PS51657">
    <property type="entry name" value="PSRV_HELICASE"/>
    <property type="match status" value="1"/>
</dbReference>
<evidence type="ECO:0000256" key="16">
    <source>
        <dbReference type="PROSITE-ProRule" id="PRU00985"/>
    </source>
</evidence>
<dbReference type="GO" id="GO:0003724">
    <property type="term" value="F:RNA helicase activity"/>
    <property type="evidence" value="ECO:0007669"/>
    <property type="project" value="UniProtKB-EC"/>
</dbReference>
<dbReference type="InterPro" id="IPR044314">
    <property type="entry name" value="NSP11_NendoU_Av"/>
</dbReference>
<evidence type="ECO:0000256" key="7">
    <source>
        <dbReference type="ARBA" id="ARBA00022741"/>
    </source>
</evidence>
<dbReference type="CDD" id="cd23189">
    <property type="entry name" value="Arteriviridae_RdRp"/>
    <property type="match status" value="1"/>
</dbReference>
<dbReference type="EMBL" id="PP272480">
    <property type="protein sequence ID" value="WZI33150.1"/>
    <property type="molecule type" value="Genomic_RNA"/>
</dbReference>
<keyword evidence="12" id="KW-0472">Membrane</keyword>
<accession>A0AB38ZJK0</accession>
<comment type="catalytic activity">
    <reaction evidence="15">
        <text>ATP + H2O = ADP + phosphate + H(+)</text>
        <dbReference type="Rhea" id="RHEA:13065"/>
        <dbReference type="ChEBI" id="CHEBI:15377"/>
        <dbReference type="ChEBI" id="CHEBI:15378"/>
        <dbReference type="ChEBI" id="CHEBI:30616"/>
        <dbReference type="ChEBI" id="CHEBI:43474"/>
        <dbReference type="ChEBI" id="CHEBI:456216"/>
        <dbReference type="EC" id="3.6.4.12"/>
    </reaction>
</comment>
<evidence type="ECO:0000256" key="8">
    <source>
        <dbReference type="ARBA" id="ARBA00022758"/>
    </source>
</evidence>
<comment type="subcellular location">
    <subcellularLocation>
        <location evidence="1">Host membrane</location>
        <topology evidence="1">Multi-pass membrane protein</topology>
    </subcellularLocation>
</comment>
<dbReference type="GO" id="GO:0039694">
    <property type="term" value="P:viral RNA genome replication"/>
    <property type="evidence" value="ECO:0007669"/>
    <property type="project" value="InterPro"/>
</dbReference>
<organism evidence="23">
    <name type="scientific">Crocidura shantungensis arterivirus 1</name>
    <dbReference type="NCBI Taxonomy" id="3139507"/>
    <lineage>
        <taxon>Viruses</taxon>
        <taxon>Riboviria</taxon>
        <taxon>Orthornavirae</taxon>
        <taxon>Pisuviricota</taxon>
        <taxon>Pisoniviricetes</taxon>
        <taxon>Nidovirales</taxon>
        <taxon>Arnidovirineae</taxon>
        <taxon>Arteriviridae</taxon>
    </lineage>
</organism>
<evidence type="ECO:0000256" key="5">
    <source>
        <dbReference type="ARBA" id="ARBA00022692"/>
    </source>
</evidence>
<sequence length="1370" mass="152334">MEEVAKTPATQPCVFTNGEMGLLLRRWCPTLLDCLFDELPVTSTEPPNRSPGDISGDGYAWDFESEPSETAKQFGNLVWETCRARMGFAPSSYPYDMAEVSGDPYRRDGKLCNTRFGDVEYKTPEDTKEDLHYAACFGAGPLITDGKKIIGRTMGGEDGYIVPTIPTSVLEAFDDIAPTYYTRHMTEEAALADLAKFDLSTQGTIFPCVLHVVRDFVLRHIGRHPPDQKPSELSVKDSAAGINGPRFRTKAIQKYPDFDGVCQRMIEDVWQTVTPVTLKSQYCSKKKTRTILGTSNVVALPIRAALACVTKAWMKAGEHSPIYLGKNKFKSCGTWSAPFLNADLASCDRSTPAIVRYFATNLLFEQAGRPDVIPLYVVNCCHDVLSTNYLACTKRGGLSSGDPVTSISNTIYSLVLFAQHMFLSYLHLGSEKGVRMMKGELRFEELLDDQKVAIYSDDVVLHTPGMMTYQWWNEHLSLALGFKTDPKKTEVGPTAEFLGCRYISGYLVPIRDRVLASLCYHVSSRNALEYYESAAAILMDASACTQYDLEWFTTIVEKMQTCAASDGYDFPGVEWFTQFFNTVSEGAHQPCAMCSSQVTSKTACGMRLCAYHAYSHDHCNVWLKVCGHDITTPNRCELCAYPLMPCDDPDVSTLLKEYPFNRQNVQVDVVDGKVVAGKPGYYRTAGGRRVILKKGPDGVSVDGLLDGKHNLVLVPHDWSRINFVKVKYHAAFSTYYQGPPGCGKSTFIKNIITDDDTLLVPTHALLEEYIATGMFDHSHDGPKKIGGPRLGLLCSPVKSGKVYVDEGCFCNPLDLARILTHTPVILVGDHNQLAPVGSSAPFFALRYMVKKQLSTIYRFGPAVVKLLQPYYDFPIKSAAPHETRVEVASVLDPSFEGTTITPYHKDRQPGHLTIDSTQGCTYDAVQIYLPTPGSLTKARAIVALSRARHLVRVVDPHKQMLHFFPDLINEGIPVLDDPMTPNWCPMYSTSGLTGYVDIMALPSGSKVLVKKGNVAPPHLDAIEFEGSSELSPLPCVGHNLGYWFSPDLRKFDRIVPELCPFWPIITAQNEHRWPNRLVVSLHPINKLSIPAVAAGYYVGDSLFLGKPDVTSFYLTEFRSGQAISIENSLFSTGRLESDRRIFLDDLERQVANDHYHPFVGEDAKSVIGGAHHITSKFLPDLLPKGSVVMVGTSSPGKSLKAKTSVFDVYLPLLLPYLEPETPSKVYKIHIDCKPYRLMVWKDKTCYVQLEGRDAVLTFMRSQTFPRGATFQIDYDGVRTQAPISNRPTVYVGPYGDSTDAMVVITSSPISDERYSLVEAKAYKDGSSVYRYHYTGQDNTHNNIIALHRLERKFPLPVKVAQDFMVVNLDG</sequence>
<dbReference type="GO" id="GO:0075523">
    <property type="term" value="P:viral translational frameshifting"/>
    <property type="evidence" value="ECO:0007669"/>
    <property type="project" value="UniProtKB-KW"/>
</dbReference>
<dbReference type="GO" id="GO:0003968">
    <property type="term" value="F:RNA-directed RNA polymerase activity"/>
    <property type="evidence" value="ECO:0007669"/>
    <property type="project" value="UniProtKB-KW"/>
</dbReference>
<dbReference type="PROSITE" id="PS51958">
    <property type="entry name" value="NENDOU"/>
    <property type="match status" value="1"/>
</dbReference>
<reference evidence="23" key="1">
    <citation type="journal article" date="2024" name="NPJ Biofilms Microbiomes">
        <title>Decoding the RNA viromes in shrew lungs along the eastern coast of China.</title>
        <authorList>
            <person name="Zhang J.T."/>
            <person name="Hu Z.Y."/>
            <person name="Tang F."/>
            <person name="Liu Y.T."/>
            <person name="Tan W.L."/>
            <person name="Ma X.F."/>
            <person name="Zhang Y.F."/>
            <person name="Si G.Q."/>
            <person name="Zhang L."/>
            <person name="Zhang M.Q."/>
            <person name="Peng C."/>
            <person name="Fu B.K."/>
            <person name="Fang L.Q."/>
            <person name="Zhang X.A."/>
            <person name="Liu W."/>
        </authorList>
    </citation>
    <scope>NUCLEOTIDE SEQUENCE</scope>
    <source>
        <strain evidence="23">Arter_4</strain>
    </source>
</reference>
<dbReference type="GO" id="GO:0008270">
    <property type="term" value="F:zinc ion binding"/>
    <property type="evidence" value="ECO:0007669"/>
    <property type="project" value="UniProtKB-KW"/>
</dbReference>
<dbReference type="PROSITE" id="PS51652">
    <property type="entry name" value="AV_ZBD"/>
    <property type="match status" value="1"/>
</dbReference>
<name>A0AB38ZJK0_9NIDO</name>
<dbReference type="CDD" id="cd21160">
    <property type="entry name" value="NendoU_av_Nsp11-like"/>
    <property type="match status" value="1"/>
</dbReference>
<keyword evidence="17" id="KW-0540">Nuclease</keyword>
<evidence type="ECO:0000259" key="22">
    <source>
        <dbReference type="PROSITE" id="PS51958"/>
    </source>
</evidence>
<evidence type="ECO:0000256" key="6">
    <source>
        <dbReference type="ARBA" id="ARBA00022695"/>
    </source>
</evidence>
<evidence type="ECO:0000256" key="9">
    <source>
        <dbReference type="ARBA" id="ARBA00022801"/>
    </source>
</evidence>
<proteinExistence type="predicted"/>
<dbReference type="Gene3D" id="3.40.50.300">
    <property type="entry name" value="P-loop containing nucleotide triphosphate hydrolases"/>
    <property type="match status" value="1"/>
</dbReference>
<keyword evidence="11" id="KW-0693">Viral RNA replication</keyword>
<keyword evidence="3" id="KW-0696">RNA-directed RNA polymerase</keyword>
<keyword evidence="4" id="KW-0808">Transferase</keyword>
<dbReference type="SUPFAM" id="SSF142877">
    <property type="entry name" value="EndoU-like"/>
    <property type="match status" value="1"/>
</dbReference>
<reference evidence="23" key="2">
    <citation type="submission" date="2024-01" db="EMBL/GenBank/DDBJ databases">
        <authorList>
            <person name="Zhang X.-A."/>
            <person name="Zhang J.-T."/>
            <person name="Hu Z.-Y."/>
            <person name="Liu W."/>
        </authorList>
    </citation>
    <scope>NUCLEOTIDE SEQUENCE</scope>
    <source>
        <strain evidence="23">Arter_4</strain>
    </source>
</reference>
<keyword evidence="6" id="KW-0548">Nucleotidyltransferase</keyword>
<dbReference type="GO" id="GO:0003678">
    <property type="term" value="F:DNA helicase activity"/>
    <property type="evidence" value="ECO:0007669"/>
    <property type="project" value="UniProtKB-EC"/>
</dbReference>
<dbReference type="InterPro" id="IPR001205">
    <property type="entry name" value="RNA-dir_pol_C"/>
</dbReference>
<dbReference type="PROSITE" id="PS50507">
    <property type="entry name" value="RDRP_SSRNA_POS"/>
    <property type="match status" value="1"/>
</dbReference>
<keyword evidence="10" id="KW-0067">ATP-binding</keyword>
<evidence type="ECO:0000256" key="12">
    <source>
        <dbReference type="ARBA" id="ARBA00022989"/>
    </source>
</evidence>
<dbReference type="GO" id="GO:0004519">
    <property type="term" value="F:endonuclease activity"/>
    <property type="evidence" value="ECO:0007669"/>
    <property type="project" value="UniProtKB-UniRule"/>
</dbReference>
<keyword evidence="5" id="KW-0812">Transmembrane</keyword>
<keyword evidence="17" id="KW-0255">Endonuclease</keyword>
<dbReference type="Gene3D" id="3.30.70.270">
    <property type="match status" value="1"/>
</dbReference>
<evidence type="ECO:0000259" key="19">
    <source>
        <dbReference type="PROSITE" id="PS50507"/>
    </source>
</evidence>
<evidence type="ECO:0000313" key="23">
    <source>
        <dbReference type="EMBL" id="WZI33150.1"/>
    </source>
</evidence>
<dbReference type="InterPro" id="IPR007094">
    <property type="entry name" value="RNA-dir_pol_PSvirus"/>
</dbReference>
<dbReference type="InterPro" id="IPR037227">
    <property type="entry name" value="EndoU-like"/>
</dbReference>
<evidence type="ECO:0000256" key="14">
    <source>
        <dbReference type="ARBA" id="ARBA00047984"/>
    </source>
</evidence>
<dbReference type="InterPro" id="IPR043502">
    <property type="entry name" value="DNA/RNA_pol_sf"/>
</dbReference>
<evidence type="ECO:0000256" key="11">
    <source>
        <dbReference type="ARBA" id="ARBA00022953"/>
    </source>
</evidence>
<dbReference type="InterPro" id="IPR027417">
    <property type="entry name" value="P-loop_NTPase"/>
</dbReference>
<dbReference type="SUPFAM" id="SSF52540">
    <property type="entry name" value="P-loop containing nucleoside triphosphate hydrolases"/>
    <property type="match status" value="1"/>
</dbReference>
<evidence type="ECO:0000256" key="2">
    <source>
        <dbReference type="ARBA" id="ARBA00022087"/>
    </source>
</evidence>
<evidence type="ECO:0000259" key="21">
    <source>
        <dbReference type="PROSITE" id="PS51657"/>
    </source>
</evidence>
<comment type="catalytic activity">
    <reaction evidence="14">
        <text>ATP + H2O = ADP + phosphate + H(+)</text>
        <dbReference type="Rhea" id="RHEA:13065"/>
        <dbReference type="ChEBI" id="CHEBI:15377"/>
        <dbReference type="ChEBI" id="CHEBI:15378"/>
        <dbReference type="ChEBI" id="CHEBI:30616"/>
        <dbReference type="ChEBI" id="CHEBI:43474"/>
        <dbReference type="ChEBI" id="CHEBI:456216"/>
        <dbReference type="EC" id="3.6.4.13"/>
    </reaction>
</comment>
<dbReference type="CDD" id="cd18786">
    <property type="entry name" value="SF1_C"/>
    <property type="match status" value="1"/>
</dbReference>
<dbReference type="InterPro" id="IPR044320">
    <property type="entry name" value="NSP11_Av_N"/>
</dbReference>
<dbReference type="CDD" id="cd21405">
    <property type="entry name" value="ZBD_av_Nsp10-like"/>
    <property type="match status" value="1"/>
</dbReference>
<keyword evidence="7" id="KW-0547">Nucleotide-binding</keyword>
<dbReference type="GO" id="GO:0006351">
    <property type="term" value="P:DNA-templated transcription"/>
    <property type="evidence" value="ECO:0007669"/>
    <property type="project" value="InterPro"/>
</dbReference>
<feature type="region of interest" description="Disordered" evidence="18">
    <location>
        <begin position="42"/>
        <end position="62"/>
    </location>
</feature>
<evidence type="ECO:0000259" key="20">
    <source>
        <dbReference type="PROSITE" id="PS51652"/>
    </source>
</evidence>
<dbReference type="InterPro" id="IPR043609">
    <property type="entry name" value="NendoU_nidovirus"/>
</dbReference>
<feature type="active site" evidence="17">
    <location>
        <position position="1156"/>
    </location>
</feature>
<dbReference type="GO" id="GO:0005524">
    <property type="term" value="F:ATP binding"/>
    <property type="evidence" value="ECO:0007669"/>
    <property type="project" value="UniProtKB-KW"/>
</dbReference>
<feature type="domain" description="RdRp catalytic" evidence="19">
    <location>
        <begin position="337"/>
        <end position="471"/>
    </location>
</feature>
<keyword evidence="16" id="KW-0479">Metal-binding</keyword>
<dbReference type="SUPFAM" id="SSF56672">
    <property type="entry name" value="DNA/RNA polymerases"/>
    <property type="match status" value="1"/>
</dbReference>
<dbReference type="Pfam" id="PF00680">
    <property type="entry name" value="RdRP_1"/>
    <property type="match status" value="1"/>
</dbReference>
<dbReference type="InterPro" id="IPR027355">
    <property type="entry name" value="NSP10_Av_ZBD"/>
</dbReference>
<keyword evidence="12" id="KW-1133">Transmembrane helix</keyword>
<evidence type="ECO:0000256" key="17">
    <source>
        <dbReference type="PROSITE-ProRule" id="PRU01303"/>
    </source>
</evidence>
<keyword evidence="8" id="KW-0688">Ribosomal frameshifting</keyword>
<dbReference type="GO" id="GO:0003723">
    <property type="term" value="F:RNA binding"/>
    <property type="evidence" value="ECO:0007669"/>
    <property type="project" value="InterPro"/>
</dbReference>